<organism evidence="1 2">
    <name type="scientific">Methanobrevibacter thaueri</name>
    <dbReference type="NCBI Taxonomy" id="190975"/>
    <lineage>
        <taxon>Archaea</taxon>
        <taxon>Methanobacteriati</taxon>
        <taxon>Methanobacteriota</taxon>
        <taxon>Methanomada group</taxon>
        <taxon>Methanobacteria</taxon>
        <taxon>Methanobacteriales</taxon>
        <taxon>Methanobacteriaceae</taxon>
        <taxon>Methanobrevibacter</taxon>
    </lineage>
</organism>
<dbReference type="Gene3D" id="2.60.40.10">
    <property type="entry name" value="Immunoglobulins"/>
    <property type="match status" value="1"/>
</dbReference>
<dbReference type="AlphaFoldDB" id="A0A315XJQ6"/>
<dbReference type="InterPro" id="IPR013783">
    <property type="entry name" value="Ig-like_fold"/>
</dbReference>
<name>A0A315XJQ6_9EURY</name>
<evidence type="ECO:0000313" key="1">
    <source>
        <dbReference type="EMBL" id="PWB85209.1"/>
    </source>
</evidence>
<keyword evidence="2" id="KW-1185">Reference proteome</keyword>
<evidence type="ECO:0000313" key="2">
    <source>
        <dbReference type="Proteomes" id="UP000251717"/>
    </source>
</evidence>
<proteinExistence type="predicted"/>
<dbReference type="Proteomes" id="UP000251717">
    <property type="component" value="Unassembled WGS sequence"/>
</dbReference>
<accession>A0A315XJQ6</accession>
<reference evidence="1 2" key="1">
    <citation type="submission" date="2017-03" db="EMBL/GenBank/DDBJ databases">
        <title>Genome sequence of Methanobrevibacter thaueri.</title>
        <authorList>
            <person name="Poehlein A."/>
            <person name="Seedorf H."/>
            <person name="Daniel R."/>
        </authorList>
    </citation>
    <scope>NUCLEOTIDE SEQUENCE [LARGE SCALE GENOMIC DNA]</scope>
    <source>
        <strain evidence="1 2">DSM 11995</strain>
    </source>
</reference>
<dbReference type="EMBL" id="MZGS01000028">
    <property type="protein sequence ID" value="PWB85209.1"/>
    <property type="molecule type" value="Genomic_DNA"/>
</dbReference>
<dbReference type="RefSeq" id="WP_116592718.1">
    <property type="nucleotide sequence ID" value="NZ_MZGS01000028.1"/>
</dbReference>
<protein>
    <submittedName>
        <fullName evidence="1">Bacterial Ig-like domain (Group 1)</fullName>
    </submittedName>
</protein>
<sequence length="655" mass="74923">MNVKYILLISMLIFLTLSTVSAEDNVTSDILTSPDSDVNVTFDEQMWKENLTDIHVELPEDSEGDFCIKIDDEVMYNESITNRTFDVPVKLPKRLHEFYISVYPPIDCRPYKISAFLNGVDLNINKTLKVMTYPPDYNIMHFPEEILKNDPYMPLMVFPRSANGTVELYIDDKLFNRTTARPVFYWKDNPFSTLPLGNHTFRVVYYGDSYYKPFNRTFNFTVTDVVIQIPEIINIGHDDCVSVRTSDKAQGTVKVFIDGALIKTSKTEDGEFILSLEQYIKYTNHEVKVVYSSKNLSRTKIREVNMTYDFDVLLDYFTYGDGETLEIMLPDTLNNKLLTVTVNGTKYSFRHSAGIVNNIIEIDISKLLAGNYTLNIDFQGDDKFYPLNKSYNFTIDYNFKIPFFVEYKDTSVISLNLPKDANGQLVVYVNGKLFKSSRMNNGHAEVRMDSLAPELYNISVRYDGNDYSLDSVDTVMFASPKVTAPYKFRAGENKYVQLEVPKTCKGYVIFDIDGKKHKVTIKNGIAKYSLKNLKPGEHEIYADYYGADGYEDLSGWVDVTVKKPLVKLTLNKVKIKKSAKKLVLKATLKVNGKKVKGKVVKFKFNKKTYKVKTNKKGIAKLTITKKVLKKLKVGKKVTYKASYGGKTVKKTVRVK</sequence>
<gene>
    <name evidence="1" type="ORF">MBBTH_18080</name>
</gene>
<comment type="caution">
    <text evidence="1">The sequence shown here is derived from an EMBL/GenBank/DDBJ whole genome shotgun (WGS) entry which is preliminary data.</text>
</comment>